<dbReference type="EMBL" id="LPNN01000004">
    <property type="protein sequence ID" value="OEJ89139.1"/>
    <property type="molecule type" value="Genomic_DNA"/>
</dbReference>
<evidence type="ECO:0000259" key="1">
    <source>
        <dbReference type="PROSITE" id="PS51159"/>
    </source>
</evidence>
<dbReference type="VEuPathDB" id="FungiDB:AWRI3580_g2113"/>
<dbReference type="PANTHER" id="PTHR12307:SF51">
    <property type="entry name" value="SERINE_THREONINE-PROTEIN PHOSPHATASE 1 REGULATORY SUBUNIT GAC1-RELATED"/>
    <property type="match status" value="1"/>
</dbReference>
<dbReference type="InterPro" id="IPR050782">
    <property type="entry name" value="PP1_regulatory_subunit_3"/>
</dbReference>
<dbReference type="GO" id="GO:0005979">
    <property type="term" value="P:regulation of glycogen biosynthetic process"/>
    <property type="evidence" value="ECO:0007669"/>
    <property type="project" value="TreeGrafter"/>
</dbReference>
<dbReference type="AlphaFoldDB" id="A0A1E5RQI1"/>
<keyword evidence="3" id="KW-1185">Reference proteome</keyword>
<accession>A0A1E5RQI1</accession>
<dbReference type="PROSITE" id="PS51159">
    <property type="entry name" value="CBM21"/>
    <property type="match status" value="1"/>
</dbReference>
<evidence type="ECO:0000313" key="2">
    <source>
        <dbReference type="EMBL" id="OEJ89139.1"/>
    </source>
</evidence>
<comment type="caution">
    <text evidence="2">The sequence shown here is derived from an EMBL/GenBank/DDBJ whole genome shotgun (WGS) entry which is preliminary data.</text>
</comment>
<dbReference type="GO" id="GO:2001069">
    <property type="term" value="F:glycogen binding"/>
    <property type="evidence" value="ECO:0007669"/>
    <property type="project" value="TreeGrafter"/>
</dbReference>
<gene>
    <name evidence="2" type="ORF">AWRI3580_g2113</name>
</gene>
<dbReference type="Gene3D" id="2.60.40.2440">
    <property type="entry name" value="Carbohydrate binding type-21 domain"/>
    <property type="match status" value="1"/>
</dbReference>
<dbReference type="OrthoDB" id="1881at2759"/>
<dbReference type="Pfam" id="PF03370">
    <property type="entry name" value="CBM_21"/>
    <property type="match status" value="1"/>
</dbReference>
<dbReference type="GO" id="GO:0000164">
    <property type="term" value="C:protein phosphatase type 1 complex"/>
    <property type="evidence" value="ECO:0007669"/>
    <property type="project" value="TreeGrafter"/>
</dbReference>
<dbReference type="GO" id="GO:0008157">
    <property type="term" value="F:protein phosphatase 1 binding"/>
    <property type="evidence" value="ECO:0007669"/>
    <property type="project" value="TreeGrafter"/>
</dbReference>
<sequence>MSTSFNDGLKPKSILKQKNNLTYPAATRDSLTTSSNTFLNSTLSDDSKSLDLYVSHNSLNDKFHYFVHSMNDKDTLKNLTSSSSLSGSSSCTKQEPVKSVRFASNNNLVRVKTYNSLDQPNFISTDQKSLQKGALYNNLINGSKEFIGNNVRYCLREYYLDEQNKKRSIKMKKLQMKNNKEFLKQRQKSLESDKEFIDGNSDIYKLLKKKVDSEEIELMHSNLEDVKATGNITDYNDSDEDSDEDFEDEGLNFKNLSKLTISDTNFSNLNQWKTLTKSNSKENNLFDLKKLNKSYYNKNRHQSLTNLKHLNKTPDDILLKTNDRYCSSSLDNIYNLSHSKENSKEITPTTSSQQQSHHTRILDSNFNYQQNIMHQYPWQFNSNTIQVKSVYVSQSTNKLNVYLSAENIAFEKDIKLKYTFDNWNKIFYSQGIYEKQINSKFDEFKCVIDLPLSTNAKEIISELSFCCTYKVNSMVYYDNNNYHNFKLKLKTTKKVNYEPDVDSLASPNNYKSLVKPPNSPEKINLKRSFEQSKNFYNTSPWKNIYKQDSVTKIFNDVKNECTKNITKQEKANSMDPITNSKPILSAIPIIRRQSNTEDFNLWKSGSIDANYVIQNVSDTTSDSLLASDDYDDEKGFSPKNGNNILKIGPSLDNNDSAPLNKPLGLNEDFGNYNTISKTISFDEFNKSNEPRMNLPDINKFINEPKNDEVYDNLIKNYCFFSSENNSKMNNGQDFYNKFQKNDDNSKSSSCTIRAPVKYNDDLTMSSLNLACATSRPNS</sequence>
<dbReference type="Proteomes" id="UP000095358">
    <property type="component" value="Unassembled WGS sequence"/>
</dbReference>
<evidence type="ECO:0000313" key="3">
    <source>
        <dbReference type="Proteomes" id="UP000095358"/>
    </source>
</evidence>
<dbReference type="InterPro" id="IPR005036">
    <property type="entry name" value="CBM21_dom"/>
</dbReference>
<organism evidence="2 3">
    <name type="scientific">Hanseniaspora uvarum</name>
    <name type="common">Yeast</name>
    <name type="synonym">Kloeckera apiculata</name>
    <dbReference type="NCBI Taxonomy" id="29833"/>
    <lineage>
        <taxon>Eukaryota</taxon>
        <taxon>Fungi</taxon>
        <taxon>Dikarya</taxon>
        <taxon>Ascomycota</taxon>
        <taxon>Saccharomycotina</taxon>
        <taxon>Saccharomycetes</taxon>
        <taxon>Saccharomycodales</taxon>
        <taxon>Saccharomycodaceae</taxon>
        <taxon>Hanseniaspora</taxon>
    </lineage>
</organism>
<dbReference type="STRING" id="29833.A0A1E5RQI1"/>
<dbReference type="PANTHER" id="PTHR12307">
    <property type="entry name" value="PROTEIN PHOSPHATASE 1 REGULATORY SUBUNIT"/>
    <property type="match status" value="1"/>
</dbReference>
<dbReference type="InterPro" id="IPR038175">
    <property type="entry name" value="CBM21_dom_sf"/>
</dbReference>
<reference evidence="3" key="1">
    <citation type="journal article" date="2016" name="Genome Announc.">
        <title>Genome sequences of three species of Hanseniaspora isolated from spontaneous wine fermentations.</title>
        <authorList>
            <person name="Sternes P.R."/>
            <person name="Lee D."/>
            <person name="Kutyna D.R."/>
            <person name="Borneman A.R."/>
        </authorList>
    </citation>
    <scope>NUCLEOTIDE SEQUENCE [LARGE SCALE GENOMIC DNA]</scope>
    <source>
        <strain evidence="3">AWRI3580</strain>
    </source>
</reference>
<proteinExistence type="predicted"/>
<protein>
    <submittedName>
        <fullName evidence="2">Serine/threonine-protein phosphatase 1 regulatory subunit GAC1</fullName>
    </submittedName>
</protein>
<name>A0A1E5RQI1_HANUV</name>
<feature type="domain" description="CBM21" evidence="1">
    <location>
        <begin position="379"/>
        <end position="488"/>
    </location>
</feature>